<dbReference type="InterPro" id="IPR001789">
    <property type="entry name" value="Sig_transdc_resp-reg_receiver"/>
</dbReference>
<dbReference type="SMART" id="SM00448">
    <property type="entry name" value="REC"/>
    <property type="match status" value="1"/>
</dbReference>
<dbReference type="Proteomes" id="UP000317716">
    <property type="component" value="Unassembled WGS sequence"/>
</dbReference>
<organism evidence="3 4">
    <name type="scientific">Eiseniibacteriota bacterium</name>
    <dbReference type="NCBI Taxonomy" id="2212470"/>
    <lineage>
        <taxon>Bacteria</taxon>
        <taxon>Candidatus Eiseniibacteriota</taxon>
    </lineage>
</organism>
<dbReference type="SUPFAM" id="SSF52172">
    <property type="entry name" value="CheY-like"/>
    <property type="match status" value="1"/>
</dbReference>
<accession>A0A538T947</accession>
<dbReference type="InterPro" id="IPR052893">
    <property type="entry name" value="TCS_response_regulator"/>
</dbReference>
<reference evidence="3 4" key="1">
    <citation type="journal article" date="2019" name="Nat. Microbiol.">
        <title>Mediterranean grassland soil C-N compound turnover is dependent on rainfall and depth, and is mediated by genomically divergent microorganisms.</title>
        <authorList>
            <person name="Diamond S."/>
            <person name="Andeer P.F."/>
            <person name="Li Z."/>
            <person name="Crits-Christoph A."/>
            <person name="Burstein D."/>
            <person name="Anantharaman K."/>
            <person name="Lane K.R."/>
            <person name="Thomas B.C."/>
            <person name="Pan C."/>
            <person name="Northen T.R."/>
            <person name="Banfield J.F."/>
        </authorList>
    </citation>
    <scope>NUCLEOTIDE SEQUENCE [LARGE SCALE GENOMIC DNA]</scope>
    <source>
        <strain evidence="3">WS_2</strain>
    </source>
</reference>
<proteinExistence type="predicted"/>
<dbReference type="GO" id="GO:0000160">
    <property type="term" value="P:phosphorelay signal transduction system"/>
    <property type="evidence" value="ECO:0007669"/>
    <property type="project" value="InterPro"/>
</dbReference>
<comment type="caution">
    <text evidence="3">The sequence shown here is derived from an EMBL/GenBank/DDBJ whole genome shotgun (WGS) entry which is preliminary data.</text>
</comment>
<evidence type="ECO:0000259" key="2">
    <source>
        <dbReference type="PROSITE" id="PS50110"/>
    </source>
</evidence>
<gene>
    <name evidence="3" type="ORF">E6K72_00850</name>
</gene>
<evidence type="ECO:0000313" key="4">
    <source>
        <dbReference type="Proteomes" id="UP000317716"/>
    </source>
</evidence>
<dbReference type="PROSITE" id="PS50110">
    <property type="entry name" value="RESPONSE_REGULATORY"/>
    <property type="match status" value="1"/>
</dbReference>
<dbReference type="CDD" id="cd17557">
    <property type="entry name" value="REC_Rcp-like"/>
    <property type="match status" value="1"/>
</dbReference>
<keyword evidence="1" id="KW-0597">Phosphoprotein</keyword>
<dbReference type="EMBL" id="VBOS01000029">
    <property type="protein sequence ID" value="TMQ60149.1"/>
    <property type="molecule type" value="Genomic_DNA"/>
</dbReference>
<sequence>MAHREDLDILIVEDNPSDVRLVREALKACASSHRLQVARDGEEALAMLRRQPPHQGASRPNLVLLDLNLPRMDGRELLAQLKHDPELRRIPVVVLTTSGAERDVQSSYDLHANGYVVKPIEVEQLFDMIRVIEQFWFHVARLAEQTQ</sequence>
<protein>
    <submittedName>
        <fullName evidence="3">Response regulator</fullName>
    </submittedName>
</protein>
<feature type="domain" description="Response regulatory" evidence="2">
    <location>
        <begin position="8"/>
        <end position="133"/>
    </location>
</feature>
<dbReference type="Pfam" id="PF00072">
    <property type="entry name" value="Response_reg"/>
    <property type="match status" value="1"/>
</dbReference>
<dbReference type="Gene3D" id="3.40.50.2300">
    <property type="match status" value="1"/>
</dbReference>
<evidence type="ECO:0000313" key="3">
    <source>
        <dbReference type="EMBL" id="TMQ60149.1"/>
    </source>
</evidence>
<name>A0A538T947_UNCEI</name>
<dbReference type="PANTHER" id="PTHR44520">
    <property type="entry name" value="RESPONSE REGULATOR RCP1-RELATED"/>
    <property type="match status" value="1"/>
</dbReference>
<evidence type="ECO:0000256" key="1">
    <source>
        <dbReference type="PROSITE-ProRule" id="PRU00169"/>
    </source>
</evidence>
<feature type="modified residue" description="4-aspartylphosphate" evidence="1">
    <location>
        <position position="66"/>
    </location>
</feature>
<dbReference type="PANTHER" id="PTHR44520:SF2">
    <property type="entry name" value="RESPONSE REGULATOR RCP1"/>
    <property type="match status" value="1"/>
</dbReference>
<dbReference type="InterPro" id="IPR011006">
    <property type="entry name" value="CheY-like_superfamily"/>
</dbReference>
<dbReference type="AlphaFoldDB" id="A0A538T947"/>